<keyword evidence="2" id="KW-1185">Reference proteome</keyword>
<name>A0ABT5FF84_9GAMM</name>
<dbReference type="EMBL" id="JAQOMS010000002">
    <property type="protein sequence ID" value="MDC2889714.1"/>
    <property type="molecule type" value="Genomic_DNA"/>
</dbReference>
<protein>
    <submittedName>
        <fullName evidence="1">Uncharacterized protein</fullName>
    </submittedName>
</protein>
<evidence type="ECO:0000313" key="1">
    <source>
        <dbReference type="EMBL" id="MDC2889714.1"/>
    </source>
</evidence>
<comment type="caution">
    <text evidence="1">The sequence shown here is derived from an EMBL/GenBank/DDBJ whole genome shotgun (WGS) entry which is preliminary data.</text>
</comment>
<organism evidence="1 2">
    <name type="scientific">Psychrosphaera algicola</name>
    <dbReference type="NCBI Taxonomy" id="3023714"/>
    <lineage>
        <taxon>Bacteria</taxon>
        <taxon>Pseudomonadati</taxon>
        <taxon>Pseudomonadota</taxon>
        <taxon>Gammaproteobacteria</taxon>
        <taxon>Alteromonadales</taxon>
        <taxon>Pseudoalteromonadaceae</taxon>
        <taxon>Psychrosphaera</taxon>
    </lineage>
</organism>
<dbReference type="RefSeq" id="WP_272181093.1">
    <property type="nucleotide sequence ID" value="NZ_JAQOMS010000002.1"/>
</dbReference>
<gene>
    <name evidence="1" type="ORF">PN838_14165</name>
</gene>
<sequence>MSNVAYVFNDKSSKKLKPAYKAINQLAPQEVYNKLRANAHPETQGYIQKVLKAKKYYEQFI</sequence>
<dbReference type="Proteomes" id="UP001528411">
    <property type="component" value="Unassembled WGS sequence"/>
</dbReference>
<proteinExistence type="predicted"/>
<evidence type="ECO:0000313" key="2">
    <source>
        <dbReference type="Proteomes" id="UP001528411"/>
    </source>
</evidence>
<reference evidence="1 2" key="1">
    <citation type="submission" date="2023-01" db="EMBL/GenBank/DDBJ databases">
        <title>Psychrosphaera sp. nov., isolated from marine algae.</title>
        <authorList>
            <person name="Bayburt H."/>
            <person name="Choi B.J."/>
            <person name="Kim J.M."/>
            <person name="Choi D.G."/>
            <person name="Jeon C.O."/>
        </authorList>
    </citation>
    <scope>NUCLEOTIDE SEQUENCE [LARGE SCALE GENOMIC DNA]</scope>
    <source>
        <strain evidence="1 2">G1-22</strain>
    </source>
</reference>
<accession>A0ABT5FF84</accession>